<gene>
    <name evidence="8" type="ORF">A3Q56_01506</name>
</gene>
<evidence type="ECO:0000256" key="3">
    <source>
        <dbReference type="ARBA" id="ARBA00022763"/>
    </source>
</evidence>
<dbReference type="PANTHER" id="PTHR21541:SF3">
    <property type="entry name" value="STRUCTURE-SPECIFIC ENDONUCLEASE SUBUNIT SLX4"/>
    <property type="match status" value="1"/>
</dbReference>
<dbReference type="GO" id="GO:0000712">
    <property type="term" value="P:resolution of meiotic recombination intermediates"/>
    <property type="evidence" value="ECO:0007669"/>
    <property type="project" value="TreeGrafter"/>
</dbReference>
<dbReference type="GO" id="GO:0006260">
    <property type="term" value="P:DNA replication"/>
    <property type="evidence" value="ECO:0007669"/>
    <property type="project" value="InterPro"/>
</dbReference>
<dbReference type="PANTHER" id="PTHR21541">
    <property type="entry name" value="BTB POZ DOMAIN CONTAINING 12"/>
    <property type="match status" value="1"/>
</dbReference>
<comment type="similarity">
    <text evidence="2">Belongs to the SLX4 family.</text>
</comment>
<dbReference type="InterPro" id="IPR018574">
    <property type="entry name" value="Structure-sp_endonuc_su_Slx4"/>
</dbReference>
<dbReference type="Gene3D" id="3.30.710.10">
    <property type="entry name" value="Potassium Channel Kv1.1, Chain A"/>
    <property type="match status" value="1"/>
</dbReference>
<comment type="subcellular location">
    <subcellularLocation>
        <location evidence="1">Nucleus</location>
    </subcellularLocation>
</comment>
<dbReference type="Proteomes" id="UP000078046">
    <property type="component" value="Unassembled WGS sequence"/>
</dbReference>
<organism evidence="8 9">
    <name type="scientific">Intoshia linei</name>
    <dbReference type="NCBI Taxonomy" id="1819745"/>
    <lineage>
        <taxon>Eukaryota</taxon>
        <taxon>Metazoa</taxon>
        <taxon>Spiralia</taxon>
        <taxon>Lophotrochozoa</taxon>
        <taxon>Mesozoa</taxon>
        <taxon>Orthonectida</taxon>
        <taxon>Rhopaluridae</taxon>
        <taxon>Intoshia</taxon>
    </lineage>
</organism>
<dbReference type="AlphaFoldDB" id="A0A177B914"/>
<sequence length="717" mass="83435">MKKEIYSAKDCPKCKIKTFFLQEHLKQCGKMKKKGKKVQESKEKMPNLPNCFICGKKFTTPNTRLNHLRMCGKKNMVSLPEMIKLSRNQNEISLNNQEKYKELNKQLKAIDSWKNVDNIPITPASTVSILPKVIKCYIDTPLDANVKCRHNARHFYKIMTKNCKSLSCSKFNEDDTLNDFTGFTEENVCENFKNYIDHFSQDVSIKPTQCNQTAYLLANMDCTLKSDNPQIKSKLKPPFKFCFSKMFNNQQFSDLKVKLDDDTFIYLHKFIFAAFGVDSHRNIYSKSVLDCTHFDAVHLTLFVNFLYTFEVSLSLLESDELSLLIDYFDLNDTIITVSFIKQCASFESQDTFTWDDAIKLPEHKEETNAFSIPRSNQFTLLQNKSADEYKTMYISDSDNSEIEILTQLPRVKDASNNSNLSNPLFTEDKLVNEKIHENLENDDITEISLNDCNTSVWDNFDHYGNATFDSIDLKNEEVDSMYCNNSSQPTNLQNISKYFENSEIDAITLNSSFSNLKRSNSFDRLDFHANCSSDSDILTNLPNEYELIKKPRKNLKKRKSKNQDMVNRMPLYNHKGLNDSVLIRKCKEFGIKKMSRNKMISYLDFISQQSNTNFTESLPQEEVLYRSFCESESDDEIINKDKIISDFIKFENPQIYESILKYEIIVFEDLLKEIKNKHKCITAKSLMNFLDTQCITFTNKAKINYPNNAKLKSRRKF</sequence>
<proteinExistence type="inferred from homology"/>
<dbReference type="EMBL" id="LWCA01000115">
    <property type="protein sequence ID" value="OAF70746.1"/>
    <property type="molecule type" value="Genomic_DNA"/>
</dbReference>
<dbReference type="InterPro" id="IPR011333">
    <property type="entry name" value="SKP1/BTB/POZ_sf"/>
</dbReference>
<evidence type="ECO:0000256" key="1">
    <source>
        <dbReference type="ARBA" id="ARBA00004123"/>
    </source>
</evidence>
<evidence type="ECO:0000313" key="8">
    <source>
        <dbReference type="EMBL" id="OAF70746.1"/>
    </source>
</evidence>
<evidence type="ECO:0000256" key="4">
    <source>
        <dbReference type="ARBA" id="ARBA00023172"/>
    </source>
</evidence>
<keyword evidence="4" id="KW-0233">DNA recombination</keyword>
<dbReference type="SUPFAM" id="SSF54695">
    <property type="entry name" value="POZ domain"/>
    <property type="match status" value="1"/>
</dbReference>
<dbReference type="GO" id="GO:0006281">
    <property type="term" value="P:DNA repair"/>
    <property type="evidence" value="ECO:0007669"/>
    <property type="project" value="UniProtKB-KW"/>
</dbReference>
<evidence type="ECO:0000256" key="5">
    <source>
        <dbReference type="ARBA" id="ARBA00023204"/>
    </source>
</evidence>
<protein>
    <recommendedName>
        <fullName evidence="7">Structure-specific endonuclease subunit SLX4</fullName>
    </recommendedName>
</protein>
<name>A0A177B914_9BILA</name>
<evidence type="ECO:0000256" key="7">
    <source>
        <dbReference type="ARBA" id="ARBA00029496"/>
    </source>
</evidence>
<keyword evidence="5" id="KW-0234">DNA repair</keyword>
<keyword evidence="6" id="KW-0539">Nucleus</keyword>
<keyword evidence="9" id="KW-1185">Reference proteome</keyword>
<dbReference type="OrthoDB" id="5576441at2759"/>
<accession>A0A177B914</accession>
<evidence type="ECO:0000256" key="6">
    <source>
        <dbReference type="ARBA" id="ARBA00023242"/>
    </source>
</evidence>
<keyword evidence="3" id="KW-0227">DNA damage</keyword>
<dbReference type="GO" id="GO:0033557">
    <property type="term" value="C:Slx1-Slx4 complex"/>
    <property type="evidence" value="ECO:0007669"/>
    <property type="project" value="InterPro"/>
</dbReference>
<dbReference type="Pfam" id="PF09494">
    <property type="entry name" value="Slx4"/>
    <property type="match status" value="1"/>
</dbReference>
<comment type="caution">
    <text evidence="8">The sequence shown here is derived from an EMBL/GenBank/DDBJ whole genome shotgun (WGS) entry which is preliminary data.</text>
</comment>
<reference evidence="8 9" key="1">
    <citation type="submission" date="2016-04" db="EMBL/GenBank/DDBJ databases">
        <title>The genome of Intoshia linei affirms orthonectids as highly simplified spiralians.</title>
        <authorList>
            <person name="Mikhailov K.V."/>
            <person name="Slusarev G.S."/>
            <person name="Nikitin M.A."/>
            <person name="Logacheva M.D."/>
            <person name="Penin A."/>
            <person name="Aleoshin V."/>
            <person name="Panchin Y.V."/>
        </authorList>
    </citation>
    <scope>NUCLEOTIDE SEQUENCE [LARGE SCALE GENOMIC DNA]</scope>
    <source>
        <strain evidence="8">Intl2013</strain>
        <tissue evidence="8">Whole animal</tissue>
    </source>
</reference>
<evidence type="ECO:0000313" key="9">
    <source>
        <dbReference type="Proteomes" id="UP000078046"/>
    </source>
</evidence>
<evidence type="ECO:0000256" key="2">
    <source>
        <dbReference type="ARBA" id="ARBA00006661"/>
    </source>
</evidence>